<dbReference type="Pfam" id="PF03455">
    <property type="entry name" value="dDENN"/>
    <property type="match status" value="1"/>
</dbReference>
<dbReference type="GO" id="GO:0006897">
    <property type="term" value="P:endocytosis"/>
    <property type="evidence" value="ECO:0007669"/>
    <property type="project" value="TreeGrafter"/>
</dbReference>
<feature type="compositionally biased region" description="Polar residues" evidence="4">
    <location>
        <begin position="799"/>
        <end position="813"/>
    </location>
</feature>
<organism evidence="6 7">
    <name type="scientific">Dicentrarchus labrax</name>
    <name type="common">European seabass</name>
    <name type="synonym">Morone labrax</name>
    <dbReference type="NCBI Taxonomy" id="13489"/>
    <lineage>
        <taxon>Eukaryota</taxon>
        <taxon>Metazoa</taxon>
        <taxon>Chordata</taxon>
        <taxon>Craniata</taxon>
        <taxon>Vertebrata</taxon>
        <taxon>Euteleostomi</taxon>
        <taxon>Actinopterygii</taxon>
        <taxon>Neopterygii</taxon>
        <taxon>Teleostei</taxon>
        <taxon>Neoteleostei</taxon>
        <taxon>Acanthomorphata</taxon>
        <taxon>Eupercaria</taxon>
        <taxon>Moronidae</taxon>
        <taxon>Dicentrarchus</taxon>
    </lineage>
</organism>
<keyword evidence="7" id="KW-1185">Reference proteome</keyword>
<feature type="compositionally biased region" description="Basic and acidic residues" evidence="4">
    <location>
        <begin position="719"/>
        <end position="740"/>
    </location>
</feature>
<feature type="region of interest" description="Disordered" evidence="4">
    <location>
        <begin position="878"/>
        <end position="915"/>
    </location>
</feature>
<dbReference type="CTD" id="79958"/>
<dbReference type="Proteomes" id="UP000694389">
    <property type="component" value="Unassembled WGS sequence"/>
</dbReference>
<dbReference type="InterPro" id="IPR040032">
    <property type="entry name" value="DENND1A/B/C"/>
</dbReference>
<feature type="compositionally biased region" description="Basic residues" evidence="4">
    <location>
        <begin position="497"/>
        <end position="506"/>
    </location>
</feature>
<evidence type="ECO:0000313" key="6">
    <source>
        <dbReference type="Ensembl" id="ENSDLAP00005066911.1"/>
    </source>
</evidence>
<dbReference type="FunFam" id="3.30.450.200:FF:000003">
    <property type="entry name" value="DENN domain containing 1A"/>
    <property type="match status" value="1"/>
</dbReference>
<dbReference type="Ensembl" id="ENSDLAT00005074203.1">
    <property type="protein sequence ID" value="ENSDLAP00005066911.1"/>
    <property type="gene ID" value="ENSDLAG00005034790.1"/>
</dbReference>
<feature type="compositionally biased region" description="Basic and acidic residues" evidence="4">
    <location>
        <begin position="692"/>
        <end position="710"/>
    </location>
</feature>
<dbReference type="InterPro" id="IPR005113">
    <property type="entry name" value="uDENN_dom"/>
</dbReference>
<evidence type="ECO:0000256" key="3">
    <source>
        <dbReference type="ARBA" id="ARBA00023329"/>
    </source>
</evidence>
<dbReference type="Gene3D" id="3.30.450.200">
    <property type="match status" value="1"/>
</dbReference>
<dbReference type="InterPro" id="IPR005112">
    <property type="entry name" value="dDENN_dom"/>
</dbReference>
<feature type="compositionally biased region" description="Basic and acidic residues" evidence="4">
    <location>
        <begin position="666"/>
        <end position="682"/>
    </location>
</feature>
<evidence type="ECO:0000259" key="5">
    <source>
        <dbReference type="PROSITE" id="PS50211"/>
    </source>
</evidence>
<comment type="subcellular location">
    <subcellularLocation>
        <location evidence="1">Cytoplasmic vesicle</location>
        <location evidence="1">Clathrin-coated vesicle</location>
    </subcellularLocation>
</comment>
<evidence type="ECO:0000256" key="4">
    <source>
        <dbReference type="SAM" id="MobiDB-lite"/>
    </source>
</evidence>
<keyword evidence="3" id="KW-0968">Cytoplasmic vesicle</keyword>
<feature type="compositionally biased region" description="Basic and acidic residues" evidence="4">
    <location>
        <begin position="885"/>
        <end position="914"/>
    </location>
</feature>
<feature type="compositionally biased region" description="Basic and acidic residues" evidence="4">
    <location>
        <begin position="825"/>
        <end position="839"/>
    </location>
</feature>
<gene>
    <name evidence="6" type="primary">dennd1c</name>
</gene>
<dbReference type="Gene3D" id="3.40.50.11500">
    <property type="match status" value="1"/>
</dbReference>
<dbReference type="InterPro" id="IPR001194">
    <property type="entry name" value="cDENN_dom"/>
</dbReference>
<dbReference type="Pfam" id="PF02141">
    <property type="entry name" value="DENN"/>
    <property type="match status" value="1"/>
</dbReference>
<dbReference type="GO" id="GO:0030136">
    <property type="term" value="C:clathrin-coated vesicle"/>
    <property type="evidence" value="ECO:0007669"/>
    <property type="project" value="UniProtKB-SubCell"/>
</dbReference>
<dbReference type="PROSITE" id="PS50211">
    <property type="entry name" value="DENN"/>
    <property type="match status" value="1"/>
</dbReference>
<dbReference type="OrthoDB" id="206724at2759"/>
<dbReference type="GO" id="GO:1901981">
    <property type="term" value="F:phosphatidylinositol phosphate binding"/>
    <property type="evidence" value="ECO:0007669"/>
    <property type="project" value="TreeGrafter"/>
</dbReference>
<dbReference type="GO" id="GO:0005829">
    <property type="term" value="C:cytosol"/>
    <property type="evidence" value="ECO:0007669"/>
    <property type="project" value="TreeGrafter"/>
</dbReference>
<dbReference type="RefSeq" id="XP_051240234.1">
    <property type="nucleotide sequence ID" value="XM_051384274.1"/>
</dbReference>
<proteinExistence type="predicted"/>
<dbReference type="InterPro" id="IPR037516">
    <property type="entry name" value="Tripartite_DENN"/>
</dbReference>
<dbReference type="SMART" id="SM00801">
    <property type="entry name" value="dDENN"/>
    <property type="match status" value="1"/>
</dbReference>
<dbReference type="GeneTree" id="ENSGT00940000166336"/>
<dbReference type="GO" id="GO:0032456">
    <property type="term" value="P:endocytic recycling"/>
    <property type="evidence" value="ECO:0007669"/>
    <property type="project" value="TreeGrafter"/>
</dbReference>
<feature type="region of interest" description="Disordered" evidence="4">
    <location>
        <begin position="492"/>
        <end position="552"/>
    </location>
</feature>
<dbReference type="PANTHER" id="PTHR13196">
    <property type="entry name" value="DENN DOMAIN-CONTAINING"/>
    <property type="match status" value="1"/>
</dbReference>
<reference evidence="6" key="1">
    <citation type="submission" date="2025-08" db="UniProtKB">
        <authorList>
            <consortium name="Ensembl"/>
        </authorList>
    </citation>
    <scope>IDENTIFICATION</scope>
</reference>
<dbReference type="Gene3D" id="6.10.140.1000">
    <property type="match status" value="1"/>
</dbReference>
<dbReference type="GO" id="GO:0005085">
    <property type="term" value="F:guanyl-nucleotide exchange factor activity"/>
    <property type="evidence" value="ECO:0007669"/>
    <property type="project" value="UniProtKB-KW"/>
</dbReference>
<dbReference type="FunFam" id="3.40.50.11500:FF:000001">
    <property type="entry name" value="Putative DENN domain-containing protein 1A"/>
    <property type="match status" value="1"/>
</dbReference>
<reference evidence="6" key="2">
    <citation type="submission" date="2025-09" db="UniProtKB">
        <authorList>
            <consortium name="Ensembl"/>
        </authorList>
    </citation>
    <scope>IDENTIFICATION</scope>
</reference>
<dbReference type="AlphaFoldDB" id="A0A8P4FYM2"/>
<keyword evidence="2" id="KW-0344">Guanine-nucleotide releasing factor</keyword>
<dbReference type="GeneID" id="127354393"/>
<feature type="domain" description="UDENN" evidence="5">
    <location>
        <begin position="13"/>
        <end position="399"/>
    </location>
</feature>
<name>A0A8P4FYM2_DICLA</name>
<dbReference type="Pfam" id="PF03456">
    <property type="entry name" value="uDENN"/>
    <property type="match status" value="1"/>
</dbReference>
<evidence type="ECO:0000313" key="7">
    <source>
        <dbReference type="Proteomes" id="UP000694389"/>
    </source>
</evidence>
<protein>
    <submittedName>
        <fullName evidence="6">DENN domain containing 1C</fullName>
    </submittedName>
</protein>
<dbReference type="SMART" id="SM00799">
    <property type="entry name" value="DENN"/>
    <property type="match status" value="1"/>
</dbReference>
<evidence type="ECO:0000256" key="1">
    <source>
        <dbReference type="ARBA" id="ARBA00004132"/>
    </source>
</evidence>
<dbReference type="InterPro" id="IPR043153">
    <property type="entry name" value="DENN_C"/>
</dbReference>
<sequence length="930" mass="104850">MGSRLKQNPERTFYWFFEATCPVARDKDPGVQIQFPEDFSDEETCQTLPRFCFPYDIQRVRDGVAVQHFTFVLTDLEGCQRFGFCRLTNSTHTCLCILSYLPWFEVFYKLLNNLADYLTKGQTNEMKALLAALYKQPLPLAAGSVTLQMGEQLLVSTEVSHPVGHQEGQKGVPYFIAPDPRSLPSIPENRNLTELIVAVDVGNLLQLYASMLFERRILIFASKLSTLTSCVHALSAVLYPMYWQHIFIPVLPPHLLDYCCAPMPYLIGVHTSLSEKVRSRGLEEVVILNVDTNTLETPFDDLKKIPSDVMAGLKVCLKRQAVSPGCGVSRAFLKAQALLFGGYRDALQGQKEGEMCFSEELFLDHKSSSMRHFLQSAIHLQFFKQFIDDRLDILNKGKEPDDLFEEEILNCETTAGRSKSYQQLVGNLKKGGGALILNMKSKANIKAKGLAKSGLKNLLMHKTHNEEHSLQRGGSVSHRRAQSDCLQNRLPITQHFGKSRPRRPVYKHSAPRDEEDMKDTGDTWDGAVSRPVVDTDSELQRDAEEGEESPLCDSEEMDLLGEIFDTLSSRSSHERGLLYGTRSLDLFGPDSHDYIMKRGFPANPSQENLSLSISGSGSLHSWNLETTEELSDLTEDTDWLCLDNSVPEEEGTDSLLAACDIGEQDSGPREVREKQEEVKVETNDNQEEETDDRNNFKEVKAEEDRKKDCQENSVSLLEDPVKEMAEKREDEELKEKREDVQNQSVVVIGAHEREEGTNDILKGVTREEEERENQEEEGKGVTGSLNKLTELSPHHPNAAEQQQGQEDNLTGPQSPIVDPEPPTGQEKRSEEVVKKESWEIKQSPTPPKVLSTVARFQSQVHSQGFPVKSRAKEFAEPGRPCNMFRSKENAQTHHSPCDSHISEENNHSEVHVEEDLPSIKVSELKKKFEA</sequence>
<dbReference type="SMART" id="SM00800">
    <property type="entry name" value="uDENN"/>
    <property type="match status" value="1"/>
</dbReference>
<accession>A0A8P4FYM2</accession>
<feature type="region of interest" description="Disordered" evidence="4">
    <location>
        <begin position="663"/>
        <end position="846"/>
    </location>
</feature>
<dbReference type="OMA" id="QQECRTD"/>
<dbReference type="PANTHER" id="PTHR13196:SF25">
    <property type="entry name" value="DENN DOMAIN-CONTAINING PROTEIN 1C"/>
    <property type="match status" value="1"/>
</dbReference>
<evidence type="ECO:0000256" key="2">
    <source>
        <dbReference type="ARBA" id="ARBA00022658"/>
    </source>
</evidence>